<dbReference type="AlphaFoldDB" id="A0A4S2N7L7"/>
<sequence length="92" mass="10653">MYKLPCTIKDLSFDYFKSCFWFLPVAITGPLNITYFHFGAESGVKNGMRMRTIRGETLILRSLLLLHEGHPSHPILNEVRRSKGNRQCPRTK</sequence>
<name>A0A4S2N7L7_9PEZI</name>
<keyword evidence="3" id="KW-1185">Reference proteome</keyword>
<organism evidence="2 3">
    <name type="scientific">Ascodesmis nigricans</name>
    <dbReference type="NCBI Taxonomy" id="341454"/>
    <lineage>
        <taxon>Eukaryota</taxon>
        <taxon>Fungi</taxon>
        <taxon>Dikarya</taxon>
        <taxon>Ascomycota</taxon>
        <taxon>Pezizomycotina</taxon>
        <taxon>Pezizomycetes</taxon>
        <taxon>Pezizales</taxon>
        <taxon>Ascodesmidaceae</taxon>
        <taxon>Ascodesmis</taxon>
    </lineage>
</organism>
<dbReference type="Proteomes" id="UP000298138">
    <property type="component" value="Unassembled WGS sequence"/>
</dbReference>
<protein>
    <submittedName>
        <fullName evidence="2">Uncharacterized protein</fullName>
    </submittedName>
</protein>
<evidence type="ECO:0000313" key="3">
    <source>
        <dbReference type="Proteomes" id="UP000298138"/>
    </source>
</evidence>
<dbReference type="InParanoid" id="A0A4S2N7L7"/>
<evidence type="ECO:0000313" key="2">
    <source>
        <dbReference type="EMBL" id="TGZ85348.1"/>
    </source>
</evidence>
<accession>A0A4S2N7L7</accession>
<keyword evidence="1" id="KW-0812">Transmembrane</keyword>
<dbReference type="EMBL" id="ML220112">
    <property type="protein sequence ID" value="TGZ85348.1"/>
    <property type="molecule type" value="Genomic_DNA"/>
</dbReference>
<reference evidence="2 3" key="1">
    <citation type="submission" date="2019-04" db="EMBL/GenBank/DDBJ databases">
        <title>Comparative genomics and transcriptomics to analyze fruiting body development in filamentous ascomycetes.</title>
        <authorList>
            <consortium name="DOE Joint Genome Institute"/>
            <person name="Lutkenhaus R."/>
            <person name="Traeger S."/>
            <person name="Breuer J."/>
            <person name="Kuo A."/>
            <person name="Lipzen A."/>
            <person name="Pangilinan J."/>
            <person name="Dilworth D."/>
            <person name="Sandor L."/>
            <person name="Poggeler S."/>
            <person name="Barry K."/>
            <person name="Grigoriev I.V."/>
            <person name="Nowrousian M."/>
        </authorList>
    </citation>
    <scope>NUCLEOTIDE SEQUENCE [LARGE SCALE GENOMIC DNA]</scope>
    <source>
        <strain evidence="2 3">CBS 389.68</strain>
    </source>
</reference>
<keyword evidence="1" id="KW-0472">Membrane</keyword>
<evidence type="ECO:0000256" key="1">
    <source>
        <dbReference type="SAM" id="Phobius"/>
    </source>
</evidence>
<proteinExistence type="predicted"/>
<feature type="transmembrane region" description="Helical" evidence="1">
    <location>
        <begin position="20"/>
        <end position="40"/>
    </location>
</feature>
<gene>
    <name evidence="2" type="ORF">EX30DRAFT_21640</name>
</gene>
<keyword evidence="1" id="KW-1133">Transmembrane helix</keyword>